<reference evidence="1 2" key="1">
    <citation type="submission" date="2021-01" db="EMBL/GenBank/DDBJ databases">
        <title>Genome public.</title>
        <authorList>
            <person name="Liu C."/>
            <person name="Sun Q."/>
        </authorList>
    </citation>
    <scope>NUCLEOTIDE SEQUENCE [LARGE SCALE GENOMIC DNA]</scope>
    <source>
        <strain evidence="1 2">YIM B02515</strain>
    </source>
</reference>
<evidence type="ECO:0000313" key="2">
    <source>
        <dbReference type="Proteomes" id="UP000632377"/>
    </source>
</evidence>
<accession>A0ABS1TF67</accession>
<gene>
    <name evidence="1" type="ORF">JK636_16100</name>
</gene>
<keyword evidence="2" id="KW-1185">Reference proteome</keyword>
<organism evidence="1 2">
    <name type="scientific">Clostridium rhizosphaerae</name>
    <dbReference type="NCBI Taxonomy" id="2803861"/>
    <lineage>
        <taxon>Bacteria</taxon>
        <taxon>Bacillati</taxon>
        <taxon>Bacillota</taxon>
        <taxon>Clostridia</taxon>
        <taxon>Eubacteriales</taxon>
        <taxon>Clostridiaceae</taxon>
        <taxon>Clostridium</taxon>
    </lineage>
</organism>
<dbReference type="EMBL" id="JAESWC010000014">
    <property type="protein sequence ID" value="MBL4937251.1"/>
    <property type="molecule type" value="Genomic_DNA"/>
</dbReference>
<dbReference type="Proteomes" id="UP000632377">
    <property type="component" value="Unassembled WGS sequence"/>
</dbReference>
<comment type="caution">
    <text evidence="1">The sequence shown here is derived from an EMBL/GenBank/DDBJ whole genome shotgun (WGS) entry which is preliminary data.</text>
</comment>
<proteinExistence type="predicted"/>
<sequence length="82" mass="9244">MKDNQSGVEGVLTLNYNSHQEKNIIESSAAQLSAGDNNSVILLEYNQKKEFDTEDYKSKESERYSIDSDKLISLIKENGSKI</sequence>
<protein>
    <submittedName>
        <fullName evidence="1">Uncharacterized protein</fullName>
    </submittedName>
</protein>
<dbReference type="RefSeq" id="WP_202750005.1">
    <property type="nucleotide sequence ID" value="NZ_JAESWC010000014.1"/>
</dbReference>
<evidence type="ECO:0000313" key="1">
    <source>
        <dbReference type="EMBL" id="MBL4937251.1"/>
    </source>
</evidence>
<name>A0ABS1TF67_9CLOT</name>